<dbReference type="NCBIfam" id="TIGR04183">
    <property type="entry name" value="Por_Secre_tail"/>
    <property type="match status" value="1"/>
</dbReference>
<feature type="chain" id="PRO_5021442611" evidence="2">
    <location>
        <begin position="23"/>
        <end position="1331"/>
    </location>
</feature>
<evidence type="ECO:0000259" key="4">
    <source>
        <dbReference type="Pfam" id="PF21959"/>
    </source>
</evidence>
<accession>A0A4Z0PUE0</accession>
<evidence type="ECO:0000256" key="1">
    <source>
        <dbReference type="SAM" id="MobiDB-lite"/>
    </source>
</evidence>
<feature type="signal peptide" evidence="2">
    <location>
        <begin position="1"/>
        <end position="22"/>
    </location>
</feature>
<dbReference type="InterPro" id="IPR006626">
    <property type="entry name" value="PbH1"/>
</dbReference>
<feature type="region of interest" description="Disordered" evidence="1">
    <location>
        <begin position="448"/>
        <end position="478"/>
    </location>
</feature>
<comment type="caution">
    <text evidence="5">The sequence shown here is derived from an EMBL/GenBank/DDBJ whole genome shotgun (WGS) entry which is preliminary data.</text>
</comment>
<dbReference type="EMBL" id="SRLC01000002">
    <property type="protein sequence ID" value="TGE21337.1"/>
    <property type="molecule type" value="Genomic_DNA"/>
</dbReference>
<protein>
    <submittedName>
        <fullName evidence="5">T9SS type A sorting domain-containing protein</fullName>
    </submittedName>
</protein>
<dbReference type="InterPro" id="IPR054215">
    <property type="entry name" value="DUF6923"/>
</dbReference>
<gene>
    <name evidence="5" type="ORF">E5K00_13690</name>
</gene>
<evidence type="ECO:0000256" key="2">
    <source>
        <dbReference type="SAM" id="SignalP"/>
    </source>
</evidence>
<reference evidence="5 6" key="1">
    <citation type="submission" date="2019-04" db="EMBL/GenBank/DDBJ databases">
        <authorList>
            <person name="Feng G."/>
            <person name="Zhang J."/>
            <person name="Zhu H."/>
        </authorList>
    </citation>
    <scope>NUCLEOTIDE SEQUENCE [LARGE SCALE GENOMIC DNA]</scope>
    <source>
        <strain evidence="5 6">JCM 31653</strain>
    </source>
</reference>
<dbReference type="Pfam" id="PF21959">
    <property type="entry name" value="DUF6923"/>
    <property type="match status" value="1"/>
</dbReference>
<sequence length="1331" mass="136248">MTTVLRLAVVLLFLMAFSPQKAQAQAEGTAFSCDGTFYQIRQVGTGGAAFSALYVVNRATATYTTSVYTFGGTNATGNLGTVLNALGYNPQDGYMYAVTYPADNGTPNATTGIHLFRIGQGGIQDLGRTNLPLAQYNSGTFDKQGNYYLTTRNSTDATYRNTLFRLNLANFATVLTTHDQLPLVNSGGAPANDNFTDIGYNPSDNTLYSVARLGDVSRIVVGTTNAVVTPLSSGSASPEIFGSSFFDVSGNMYAYSNGTVGTANSAGFYSVDLQTGAATLISTIDAANNSDGASCINPDQRIDVVKDLISVTPTGTARQFDVRFNIQVKNTGTSTATNVQVTDFLGANGAFPTASTLAIQSRAITNTGANGGAAPTLAVSAAYNGQGTNADLLTGNQSLTAGQSALIDFTVRVTFPSNPGTPTTAQFNSAYASTISGTAANQGHIQLSNGDVLPPGNLLAQDQSTNTPSLPVTANGDTPSATPIRFGVSIQGTVFEDINYGGGLGRDQLTSQGRGISNVRVELYTAGGAFVNSTNTDADGGYVFTTTSGGAALAASTNYQVRVVNGSVTSTRPNRFAAAVAGVQTYIYNNNNQVGGADPNQIDVGPNTNNSAIVTLQGQSTSTIIQSLVTARTQTSGALAGVDFGFNFDTVVNTLDAGQGSLRQFIQNSSYLANDNLAQEGLTVGKEHAIFMINNGIAATGGLRGVGFASPGYNATTGVFTITLSSAAFGPMYDDNTVIDGKLQSNRTGETATATAGTSTGAEIAIDFNRYAGLISYGANTRIASVSLTNALGTGLNSASNAVAQVVSDAYAVTLSGANTAGSVITDVTATANFAGAVRLEANATGVTVSNNILRTAISNVANFNFINSDGVGVILTNASTNTISGNTIDGNAGYGIVLAAGGTNNTNTISGNTITANGAGTVTNNDAGIAILAGNNNLISANTITGNSGDGIVAMSGTSGNRFTQNNTGNNNGSGVTGNLGIDLSSNTTATGDGVSLNANGKTAASGANSLLNFPVFTQATITTGGNLVVSGYARAGALIEFFVASADPTNFGEGATYLFNATEGSAGDTDTRFASYTGGRTDLNHGSESGVSRFVFSIPVTAAQRTALVTNKLTATATVPATVNGLAVGNTSEFSGVITVVNNAPLPVELTSFEAKAVGLNARLTWATASEKNNDHFVVERAYGEQAFTPIATVQGAGTSTQAHSYSFVDAGVGSKNLGTVYYRLKQIDTDGTVNQGPVRTVLFETVKAEPSVFPNPTVPNQDAQLDLTSLPAGNYQVSVVDVTGRTLSTTTYAGGTLHPFAVRSLNPGSYLVVIRGGNVKITKRLVKN</sequence>
<keyword evidence="2" id="KW-0732">Signal</keyword>
<feature type="compositionally biased region" description="Polar residues" evidence="1">
    <location>
        <begin position="460"/>
        <end position="478"/>
    </location>
</feature>
<dbReference type="InterPro" id="IPR026444">
    <property type="entry name" value="Secre_tail"/>
</dbReference>
<dbReference type="InterPro" id="IPR013783">
    <property type="entry name" value="Ig-like_fold"/>
</dbReference>
<dbReference type="InterPro" id="IPR039448">
    <property type="entry name" value="Beta_helix"/>
</dbReference>
<dbReference type="InterPro" id="IPR011050">
    <property type="entry name" value="Pectin_lyase_fold/virulence"/>
</dbReference>
<evidence type="ECO:0000259" key="3">
    <source>
        <dbReference type="Pfam" id="PF13229"/>
    </source>
</evidence>
<feature type="domain" description="DUF6923" evidence="4">
    <location>
        <begin position="65"/>
        <end position="296"/>
    </location>
</feature>
<dbReference type="Pfam" id="PF13229">
    <property type="entry name" value="Beta_helix"/>
    <property type="match status" value="1"/>
</dbReference>
<keyword evidence="6" id="KW-1185">Reference proteome</keyword>
<name>A0A4Z0PUE0_9BACT</name>
<organism evidence="5 6">
    <name type="scientific">Hymenobacter aquaticus</name>
    <dbReference type="NCBI Taxonomy" id="1867101"/>
    <lineage>
        <taxon>Bacteria</taxon>
        <taxon>Pseudomonadati</taxon>
        <taxon>Bacteroidota</taxon>
        <taxon>Cytophagia</taxon>
        <taxon>Cytophagales</taxon>
        <taxon>Hymenobacteraceae</taxon>
        <taxon>Hymenobacter</taxon>
    </lineage>
</organism>
<dbReference type="OrthoDB" id="642696at2"/>
<dbReference type="Gene3D" id="2.160.20.10">
    <property type="entry name" value="Single-stranded right-handed beta-helix, Pectin lyase-like"/>
    <property type="match status" value="1"/>
</dbReference>
<dbReference type="SUPFAM" id="SSF63829">
    <property type="entry name" value="Calcium-dependent phosphotriesterase"/>
    <property type="match status" value="1"/>
</dbReference>
<dbReference type="Proteomes" id="UP000297549">
    <property type="component" value="Unassembled WGS sequence"/>
</dbReference>
<evidence type="ECO:0000313" key="5">
    <source>
        <dbReference type="EMBL" id="TGE21337.1"/>
    </source>
</evidence>
<dbReference type="SUPFAM" id="SSF51126">
    <property type="entry name" value="Pectin lyase-like"/>
    <property type="match status" value="1"/>
</dbReference>
<dbReference type="Gene3D" id="2.60.40.10">
    <property type="entry name" value="Immunoglobulins"/>
    <property type="match status" value="1"/>
</dbReference>
<feature type="domain" description="Right handed beta helix" evidence="3">
    <location>
        <begin position="860"/>
        <end position="1007"/>
    </location>
</feature>
<proteinExistence type="predicted"/>
<evidence type="ECO:0000313" key="6">
    <source>
        <dbReference type="Proteomes" id="UP000297549"/>
    </source>
</evidence>
<dbReference type="SMART" id="SM00710">
    <property type="entry name" value="PbH1"/>
    <property type="match status" value="5"/>
</dbReference>
<dbReference type="InterPro" id="IPR012334">
    <property type="entry name" value="Pectin_lyas_fold"/>
</dbReference>